<dbReference type="SUPFAM" id="SSF46894">
    <property type="entry name" value="C-terminal effector domain of the bipartite response regulators"/>
    <property type="match status" value="1"/>
</dbReference>
<gene>
    <name evidence="6" type="ORF">H7849_15775</name>
</gene>
<dbReference type="PROSITE" id="PS00622">
    <property type="entry name" value="HTH_LUXR_1"/>
    <property type="match status" value="1"/>
</dbReference>
<dbReference type="PRINTS" id="PR00038">
    <property type="entry name" value="HTHLUXR"/>
</dbReference>
<dbReference type="AlphaFoldDB" id="A0A7G8BDH3"/>
<dbReference type="Pfam" id="PF00072">
    <property type="entry name" value="Response_reg"/>
    <property type="match status" value="1"/>
</dbReference>
<evidence type="ECO:0000259" key="4">
    <source>
        <dbReference type="PROSITE" id="PS50043"/>
    </source>
</evidence>
<evidence type="ECO:0000313" key="7">
    <source>
        <dbReference type="Proteomes" id="UP000515312"/>
    </source>
</evidence>
<evidence type="ECO:0000313" key="6">
    <source>
        <dbReference type="EMBL" id="QNI30593.1"/>
    </source>
</evidence>
<dbReference type="InterPro" id="IPR000792">
    <property type="entry name" value="Tscrpt_reg_LuxR_C"/>
</dbReference>
<dbReference type="InterPro" id="IPR011006">
    <property type="entry name" value="CheY-like_superfamily"/>
</dbReference>
<protein>
    <submittedName>
        <fullName evidence="6">Response regulator transcription factor</fullName>
    </submittedName>
</protein>
<keyword evidence="1 3" id="KW-0597">Phosphoprotein</keyword>
<evidence type="ECO:0000256" key="2">
    <source>
        <dbReference type="ARBA" id="ARBA00023125"/>
    </source>
</evidence>
<dbReference type="CDD" id="cd17535">
    <property type="entry name" value="REC_NarL-like"/>
    <property type="match status" value="1"/>
</dbReference>
<dbReference type="SMART" id="SM00448">
    <property type="entry name" value="REC"/>
    <property type="match status" value="1"/>
</dbReference>
<feature type="domain" description="Response regulatory" evidence="5">
    <location>
        <begin position="3"/>
        <end position="119"/>
    </location>
</feature>
<evidence type="ECO:0000256" key="1">
    <source>
        <dbReference type="ARBA" id="ARBA00022553"/>
    </source>
</evidence>
<dbReference type="Pfam" id="PF00196">
    <property type="entry name" value="GerE"/>
    <property type="match status" value="1"/>
</dbReference>
<dbReference type="PROSITE" id="PS50043">
    <property type="entry name" value="HTH_LUXR_2"/>
    <property type="match status" value="1"/>
</dbReference>
<name>A0A7G8BDH3_9BACT</name>
<proteinExistence type="predicted"/>
<accession>A0A7G8BDH3</accession>
<feature type="domain" description="HTH luxR-type" evidence="4">
    <location>
        <begin position="138"/>
        <end position="203"/>
    </location>
</feature>
<dbReference type="InterPro" id="IPR058245">
    <property type="entry name" value="NreC/VraR/RcsB-like_REC"/>
</dbReference>
<dbReference type="Gene3D" id="3.40.50.2300">
    <property type="match status" value="1"/>
</dbReference>
<dbReference type="GO" id="GO:0003677">
    <property type="term" value="F:DNA binding"/>
    <property type="evidence" value="ECO:0007669"/>
    <property type="project" value="UniProtKB-KW"/>
</dbReference>
<dbReference type="GO" id="GO:0006355">
    <property type="term" value="P:regulation of DNA-templated transcription"/>
    <property type="evidence" value="ECO:0007669"/>
    <property type="project" value="InterPro"/>
</dbReference>
<evidence type="ECO:0000259" key="5">
    <source>
        <dbReference type="PROSITE" id="PS50110"/>
    </source>
</evidence>
<dbReference type="SMART" id="SM00421">
    <property type="entry name" value="HTH_LUXR"/>
    <property type="match status" value="1"/>
</dbReference>
<keyword evidence="7" id="KW-1185">Reference proteome</keyword>
<keyword evidence="2" id="KW-0238">DNA-binding</keyword>
<reference evidence="6 7" key="1">
    <citation type="submission" date="2020-08" db="EMBL/GenBank/DDBJ databases">
        <title>Edaphobacter telluris sp. nov. and Acidobacterium dinghuensis sp. nov., two acidobacteria isolated from forest soil.</title>
        <authorList>
            <person name="Fu J."/>
            <person name="Qiu L."/>
        </authorList>
    </citation>
    <scope>NUCLEOTIDE SEQUENCE [LARGE SCALE GENOMIC DNA]</scope>
    <source>
        <strain evidence="6">4Y35</strain>
    </source>
</reference>
<dbReference type="SUPFAM" id="SSF52172">
    <property type="entry name" value="CheY-like"/>
    <property type="match status" value="1"/>
</dbReference>
<evidence type="ECO:0000256" key="3">
    <source>
        <dbReference type="PROSITE-ProRule" id="PRU00169"/>
    </source>
</evidence>
<organism evidence="6 7">
    <name type="scientific">Alloacidobacterium dinghuense</name>
    <dbReference type="NCBI Taxonomy" id="2763107"/>
    <lineage>
        <taxon>Bacteria</taxon>
        <taxon>Pseudomonadati</taxon>
        <taxon>Acidobacteriota</taxon>
        <taxon>Terriglobia</taxon>
        <taxon>Terriglobales</taxon>
        <taxon>Acidobacteriaceae</taxon>
        <taxon>Alloacidobacterium</taxon>
    </lineage>
</organism>
<feature type="modified residue" description="4-aspartylphosphate" evidence="3">
    <location>
        <position position="54"/>
    </location>
</feature>
<dbReference type="InterPro" id="IPR016032">
    <property type="entry name" value="Sig_transdc_resp-reg_C-effctor"/>
</dbReference>
<dbReference type="InterPro" id="IPR001789">
    <property type="entry name" value="Sig_transdc_resp-reg_receiver"/>
</dbReference>
<dbReference type="KEGG" id="adin:H7849_15775"/>
<dbReference type="GO" id="GO:0000160">
    <property type="term" value="P:phosphorelay signal transduction system"/>
    <property type="evidence" value="ECO:0007669"/>
    <property type="project" value="InterPro"/>
</dbReference>
<dbReference type="Proteomes" id="UP000515312">
    <property type="component" value="Chromosome"/>
</dbReference>
<dbReference type="RefSeq" id="WP_186740582.1">
    <property type="nucleotide sequence ID" value="NZ_CP060394.1"/>
</dbReference>
<dbReference type="PROSITE" id="PS50110">
    <property type="entry name" value="RESPONSE_REGULATORY"/>
    <property type="match status" value="1"/>
</dbReference>
<dbReference type="InterPro" id="IPR039420">
    <property type="entry name" value="WalR-like"/>
</dbReference>
<dbReference type="CDD" id="cd06170">
    <property type="entry name" value="LuxR_C_like"/>
    <property type="match status" value="1"/>
</dbReference>
<dbReference type="PANTHER" id="PTHR43214">
    <property type="entry name" value="TWO-COMPONENT RESPONSE REGULATOR"/>
    <property type="match status" value="1"/>
</dbReference>
<sequence>MIRCVIADDHSLVRQALLEVLARDGGIHFVGAFEDAGQAAACAVRERADILILDVAMPGYSPFDASRLAKKSVPSLKVVFLSGYSDDIYIRRAIEAGAHAYVLKSSERQELRIAIEKAHRGEKHIPMADRFFNRPIEESGADYHLTVREREVLKLLAQGKTVKDVAIILGLSGKTVESHKTNLMRKLDLHNKAELVQYAVAHKIIFVNVP</sequence>
<dbReference type="EMBL" id="CP060394">
    <property type="protein sequence ID" value="QNI30593.1"/>
    <property type="molecule type" value="Genomic_DNA"/>
</dbReference>